<accession>A0ABS4F0U5</accession>
<dbReference type="EMBL" id="JAGGJZ010000003">
    <property type="protein sequence ID" value="MBP1889879.1"/>
    <property type="molecule type" value="Genomic_DNA"/>
</dbReference>
<dbReference type="RefSeq" id="WP_209796763.1">
    <property type="nucleotide sequence ID" value="NZ_JAGGJZ010000003.1"/>
</dbReference>
<evidence type="ECO:0000256" key="1">
    <source>
        <dbReference type="SAM" id="Coils"/>
    </source>
</evidence>
<name>A0ABS4F0U5_9CLOT</name>
<keyword evidence="1" id="KW-0175">Coiled coil</keyword>
<evidence type="ECO:0000313" key="2">
    <source>
        <dbReference type="EMBL" id="MBP1889879.1"/>
    </source>
</evidence>
<sequence length="140" mass="16256">MIKELIKILVKLVEAKLKKTGVEEEILKNKEYFDTAKKVWNVIEEDFRIEENIKKKLGSKADEFDRRLLKRFPELSENDVADLRQAVAGEINQGKQSVLDNSEILRKLQSENEELKAKNLDLENKLNAISNYVPKEEQGQ</sequence>
<feature type="coiled-coil region" evidence="1">
    <location>
        <begin position="98"/>
        <end position="132"/>
    </location>
</feature>
<proteinExistence type="predicted"/>
<reference evidence="2 3" key="1">
    <citation type="submission" date="2021-03" db="EMBL/GenBank/DDBJ databases">
        <title>Genomic Encyclopedia of Type Strains, Phase IV (KMG-IV): sequencing the most valuable type-strain genomes for metagenomic binning, comparative biology and taxonomic classification.</title>
        <authorList>
            <person name="Goeker M."/>
        </authorList>
    </citation>
    <scope>NUCLEOTIDE SEQUENCE [LARGE SCALE GENOMIC DNA]</scope>
    <source>
        <strain evidence="2 3">DSM 3984</strain>
    </source>
</reference>
<evidence type="ECO:0000313" key="3">
    <source>
        <dbReference type="Proteomes" id="UP000783390"/>
    </source>
</evidence>
<protein>
    <submittedName>
        <fullName evidence="2">Vacuolar-type H+-ATPase subunit I/STV1</fullName>
    </submittedName>
</protein>
<gene>
    <name evidence="2" type="ORF">J2Z53_001462</name>
</gene>
<dbReference type="Proteomes" id="UP000783390">
    <property type="component" value="Unassembled WGS sequence"/>
</dbReference>
<organism evidence="2 3">
    <name type="scientific">Clostridium moniliforme</name>
    <dbReference type="NCBI Taxonomy" id="39489"/>
    <lineage>
        <taxon>Bacteria</taxon>
        <taxon>Bacillati</taxon>
        <taxon>Bacillota</taxon>
        <taxon>Clostridia</taxon>
        <taxon>Eubacteriales</taxon>
        <taxon>Clostridiaceae</taxon>
        <taxon>Clostridium</taxon>
    </lineage>
</organism>
<keyword evidence="3" id="KW-1185">Reference proteome</keyword>
<comment type="caution">
    <text evidence="2">The sequence shown here is derived from an EMBL/GenBank/DDBJ whole genome shotgun (WGS) entry which is preliminary data.</text>
</comment>